<name>A0ABX1XUW8_9BACL</name>
<accession>A0ABX1XUW8</accession>
<dbReference type="InterPro" id="IPR012854">
    <property type="entry name" value="Cu_amine_oxidase-like_N"/>
</dbReference>
<dbReference type="SUPFAM" id="SSF55383">
    <property type="entry name" value="Copper amine oxidase, domain N"/>
    <property type="match status" value="1"/>
</dbReference>
<gene>
    <name evidence="3" type="ORF">GC098_13005</name>
</gene>
<evidence type="ECO:0000259" key="2">
    <source>
        <dbReference type="Pfam" id="PF07833"/>
    </source>
</evidence>
<evidence type="ECO:0000313" key="3">
    <source>
        <dbReference type="EMBL" id="NOU72333.1"/>
    </source>
</evidence>
<evidence type="ECO:0000256" key="1">
    <source>
        <dbReference type="SAM" id="SignalP"/>
    </source>
</evidence>
<keyword evidence="1" id="KW-0732">Signal</keyword>
<proteinExistence type="predicted"/>
<dbReference type="InterPro" id="IPR036582">
    <property type="entry name" value="Mao_N_sf"/>
</dbReference>
<evidence type="ECO:0000313" key="4">
    <source>
        <dbReference type="Proteomes" id="UP000616779"/>
    </source>
</evidence>
<dbReference type="Proteomes" id="UP000616779">
    <property type="component" value="Unassembled WGS sequence"/>
</dbReference>
<organism evidence="3 4">
    <name type="scientific">Paenibacillus phytorum</name>
    <dbReference type="NCBI Taxonomy" id="2654977"/>
    <lineage>
        <taxon>Bacteria</taxon>
        <taxon>Bacillati</taxon>
        <taxon>Bacillota</taxon>
        <taxon>Bacilli</taxon>
        <taxon>Bacillales</taxon>
        <taxon>Paenibacillaceae</taxon>
        <taxon>Paenibacillus</taxon>
    </lineage>
</organism>
<feature type="signal peptide" evidence="1">
    <location>
        <begin position="1"/>
        <end position="25"/>
    </location>
</feature>
<sequence length="346" mass="36695">MNRTMKKSLAILSLSAMMTTGAAYAATNETVQTTTIMPVTTQAASEAISVQVNGGALSEKGYLKAAATEPMLPLRAVTESLGFKLTWNQETLSVDLLKGNVFTTVKTGEDRYAINKMFTTLGTAPELVDNKLYVPASFVSKVLHGSITTEGASVSIAMKEDVKKVQTTGVITSIRPIRDYTAIQIQGIGTEGMVLNVNKDTEYQMLDGTKLSLSDLHVGLTVTAEHSMAATLSLPPQTSTSKITVLDTKREANSLGTAGVVEEVRTDDKGNMSVLIKGTGLTETTPSEVVLHIGDETAIVDKNGDKVEKSALVKGANVIGFYGPALTKSLPPIGQAWKIVVGVKQE</sequence>
<reference evidence="3 4" key="1">
    <citation type="submission" date="2019-10" db="EMBL/GenBank/DDBJ databases">
        <title>Description of Paenibacillus terrestris sp. nov.</title>
        <authorList>
            <person name="Carlier A."/>
            <person name="Qi S."/>
        </authorList>
    </citation>
    <scope>NUCLEOTIDE SEQUENCE [LARGE SCALE GENOMIC DNA]</scope>
    <source>
        <strain evidence="3 4">LMG 31458</strain>
    </source>
</reference>
<comment type="caution">
    <text evidence="3">The sequence shown here is derived from an EMBL/GenBank/DDBJ whole genome shotgun (WGS) entry which is preliminary data.</text>
</comment>
<dbReference type="Pfam" id="PF07833">
    <property type="entry name" value="Cu_amine_oxidN1"/>
    <property type="match status" value="1"/>
</dbReference>
<keyword evidence="4" id="KW-1185">Reference proteome</keyword>
<dbReference type="EMBL" id="WHOA01000091">
    <property type="protein sequence ID" value="NOU72333.1"/>
    <property type="molecule type" value="Genomic_DNA"/>
</dbReference>
<dbReference type="Gene3D" id="3.30.457.10">
    <property type="entry name" value="Copper amine oxidase-like, N-terminal domain"/>
    <property type="match status" value="1"/>
</dbReference>
<feature type="domain" description="Copper amine oxidase-like N-terminal" evidence="2">
    <location>
        <begin position="67"/>
        <end position="155"/>
    </location>
</feature>
<protein>
    <submittedName>
        <fullName evidence="3">Copper amine oxidase N-terminal domain-containing protein</fullName>
    </submittedName>
</protein>
<feature type="chain" id="PRO_5045893225" evidence="1">
    <location>
        <begin position="26"/>
        <end position="346"/>
    </location>
</feature>